<name>R4XCV8_TAPDE</name>
<gene>
    <name evidence="3" type="ORF">TAPDE_003846</name>
</gene>
<feature type="region of interest" description="Disordered" evidence="1">
    <location>
        <begin position="1"/>
        <end position="21"/>
    </location>
</feature>
<proteinExistence type="predicted"/>
<dbReference type="EMBL" id="CAHR02000165">
    <property type="protein sequence ID" value="CCG83639.1"/>
    <property type="molecule type" value="Genomic_DNA"/>
</dbReference>
<dbReference type="GO" id="GO:0019843">
    <property type="term" value="F:rRNA binding"/>
    <property type="evidence" value="ECO:0007669"/>
    <property type="project" value="InterPro"/>
</dbReference>
<protein>
    <submittedName>
        <fullName evidence="3">Brix domain-containing protein C1B9.03c</fullName>
    </submittedName>
</protein>
<dbReference type="PANTHER" id="PTHR12661">
    <property type="entry name" value="PETER PAN-RELATED"/>
    <property type="match status" value="1"/>
</dbReference>
<feature type="compositionally biased region" description="Basic and acidic residues" evidence="1">
    <location>
        <begin position="326"/>
        <end position="357"/>
    </location>
</feature>
<dbReference type="PROSITE" id="PS50833">
    <property type="entry name" value="BRIX"/>
    <property type="match status" value="1"/>
</dbReference>
<dbReference type="GO" id="GO:0006364">
    <property type="term" value="P:rRNA processing"/>
    <property type="evidence" value="ECO:0007669"/>
    <property type="project" value="InterPro"/>
</dbReference>
<dbReference type="GO" id="GO:0000027">
    <property type="term" value="P:ribosomal large subunit assembly"/>
    <property type="evidence" value="ECO:0007669"/>
    <property type="project" value="TreeGrafter"/>
</dbReference>
<feature type="compositionally biased region" description="Acidic residues" evidence="1">
    <location>
        <begin position="391"/>
        <end position="403"/>
    </location>
</feature>
<dbReference type="VEuPathDB" id="FungiDB:TAPDE_003846"/>
<sequence length="419" mass="46580">MAKQRTKKRTHKTVQPSETDGVPKTMVIQTSSATTGKALSQLTKDTRLMMAPNTAVRLKERKNNKLRDYTTMTGPLGVTHLLLFNQSTSGPTLRIARTPRGPTLFFRVREYSLSKDLNKIIRNPKSPGIEFQHAPLLVLNNFSSGTSKEHPEEELLRTTFQNMFPALNTNTASLNTMKRVVLLHRLKNEPGSDIELRHYAINTRLLGQDKKMKKIVSGESRKRNDAVPDLSKLNDVSEFLLGAGYDSASESEYEEDSKISVEPTKAVRVKREDSADTGTSGGEQRGVKLVELGPRMTFSLYKVTSDVSAGAVLYHRDISLTSSELAKQEKHHEQAARIKEVRKAEQIKNVKRKREEAEQSSSRSKRGKLRAAEKESAAGNTASKAKPVEEKDVEDMSEGELEEALALSDDASVSDASED</sequence>
<dbReference type="AlphaFoldDB" id="R4XCV8"/>
<dbReference type="eggNOG" id="KOG2963">
    <property type="taxonomic scope" value="Eukaryota"/>
</dbReference>
<feature type="region of interest" description="Disordered" evidence="1">
    <location>
        <begin position="325"/>
        <end position="419"/>
    </location>
</feature>
<feature type="compositionally biased region" description="Basic residues" evidence="1">
    <location>
        <begin position="1"/>
        <end position="12"/>
    </location>
</feature>
<dbReference type="InterPro" id="IPR007109">
    <property type="entry name" value="Brix"/>
</dbReference>
<dbReference type="InterPro" id="IPR045112">
    <property type="entry name" value="PPAN-like"/>
</dbReference>
<evidence type="ECO:0000313" key="4">
    <source>
        <dbReference type="Proteomes" id="UP000013776"/>
    </source>
</evidence>
<keyword evidence="4" id="KW-1185">Reference proteome</keyword>
<accession>R4XCV8</accession>
<reference evidence="3 4" key="1">
    <citation type="journal article" date="2013" name="MBio">
        <title>Genome sequencing of the plant pathogen Taphrina deformans, the causal agent of peach leaf curl.</title>
        <authorList>
            <person name="Cisse O.H."/>
            <person name="Almeida J.M.G.C.F."/>
            <person name="Fonseca A."/>
            <person name="Kumar A.A."/>
            <person name="Salojaervi J."/>
            <person name="Overmyer K."/>
            <person name="Hauser P.M."/>
            <person name="Pagni M."/>
        </authorList>
    </citation>
    <scope>NUCLEOTIDE SEQUENCE [LARGE SCALE GENOMIC DNA]</scope>
    <source>
        <strain evidence="4">PYCC 5710 / ATCC 11124 / CBS 356.35 / IMI 108563 / JCM 9778 / NBRC 8474</strain>
    </source>
</reference>
<feature type="domain" description="Brix" evidence="2">
    <location>
        <begin position="25"/>
        <end position="309"/>
    </location>
</feature>
<dbReference type="SMART" id="SM00879">
    <property type="entry name" value="Brix"/>
    <property type="match status" value="1"/>
</dbReference>
<dbReference type="Pfam" id="PF04427">
    <property type="entry name" value="Brix"/>
    <property type="match status" value="1"/>
</dbReference>
<feature type="compositionally biased region" description="Low complexity" evidence="1">
    <location>
        <begin position="404"/>
        <end position="419"/>
    </location>
</feature>
<dbReference type="Proteomes" id="UP000013776">
    <property type="component" value="Unassembled WGS sequence"/>
</dbReference>
<dbReference type="OrthoDB" id="10261452at2759"/>
<evidence type="ECO:0000313" key="3">
    <source>
        <dbReference type="EMBL" id="CCG83639.1"/>
    </source>
</evidence>
<dbReference type="PANTHER" id="PTHR12661:SF5">
    <property type="entry name" value="SUPPRESSOR OF SWI4 1 HOMOLOG"/>
    <property type="match status" value="1"/>
</dbReference>
<dbReference type="GO" id="GO:0030687">
    <property type="term" value="C:preribosome, large subunit precursor"/>
    <property type="evidence" value="ECO:0007669"/>
    <property type="project" value="TreeGrafter"/>
</dbReference>
<dbReference type="STRING" id="1097556.R4XCV8"/>
<comment type="caution">
    <text evidence="3">The sequence shown here is derived from an EMBL/GenBank/DDBJ whole genome shotgun (WGS) entry which is preliminary data.</text>
</comment>
<organism evidence="3 4">
    <name type="scientific">Taphrina deformans (strain PYCC 5710 / ATCC 11124 / CBS 356.35 / IMI 108563 / JCM 9778 / NBRC 8474)</name>
    <name type="common">Peach leaf curl fungus</name>
    <name type="synonym">Lalaria deformans</name>
    <dbReference type="NCBI Taxonomy" id="1097556"/>
    <lineage>
        <taxon>Eukaryota</taxon>
        <taxon>Fungi</taxon>
        <taxon>Dikarya</taxon>
        <taxon>Ascomycota</taxon>
        <taxon>Taphrinomycotina</taxon>
        <taxon>Taphrinomycetes</taxon>
        <taxon>Taphrinales</taxon>
        <taxon>Taphrinaceae</taxon>
        <taxon>Taphrina</taxon>
    </lineage>
</organism>
<evidence type="ECO:0000259" key="2">
    <source>
        <dbReference type="PROSITE" id="PS50833"/>
    </source>
</evidence>
<evidence type="ECO:0000256" key="1">
    <source>
        <dbReference type="SAM" id="MobiDB-lite"/>
    </source>
</evidence>